<name>A0QXY2_MYCS2</name>
<organism evidence="1 2">
    <name type="scientific">Mycolicibacterium smegmatis (strain ATCC 700084 / mc(2)155)</name>
    <name type="common">Mycobacterium smegmatis</name>
    <dbReference type="NCBI Taxonomy" id="246196"/>
    <lineage>
        <taxon>Bacteria</taxon>
        <taxon>Bacillati</taxon>
        <taxon>Actinomycetota</taxon>
        <taxon>Actinomycetes</taxon>
        <taxon>Mycobacteriales</taxon>
        <taxon>Mycobacteriaceae</taxon>
        <taxon>Mycolicibacterium</taxon>
    </lineage>
</organism>
<reference evidence="1 2" key="1">
    <citation type="submission" date="2006-10" db="EMBL/GenBank/DDBJ databases">
        <authorList>
            <person name="Fleischmann R.D."/>
            <person name="Dodson R.J."/>
            <person name="Haft D.H."/>
            <person name="Merkel J.S."/>
            <person name="Nelson W.C."/>
            <person name="Fraser C.M."/>
        </authorList>
    </citation>
    <scope>NUCLEOTIDE SEQUENCE [LARGE SCALE GENOMIC DNA]</scope>
    <source>
        <strain evidence="2">ATCC 700084 / mc(2)155</strain>
    </source>
</reference>
<dbReference type="AlphaFoldDB" id="A0QXY2"/>
<evidence type="ECO:0000313" key="1">
    <source>
        <dbReference type="EMBL" id="ABK69608.1"/>
    </source>
</evidence>
<gene>
    <name evidence="1" type="ordered locus">MSMEG_3466</name>
</gene>
<evidence type="ECO:0000313" key="2">
    <source>
        <dbReference type="Proteomes" id="UP000000757"/>
    </source>
</evidence>
<accession>A0QXY2</accession>
<sequence length="55" mass="6191">MAATRGAPRRCRARTTTRTAVSVEHSMLPPEQYDSFHHGWIRTVGQLDGKLRRGA</sequence>
<keyword evidence="2" id="KW-1185">Reference proteome</keyword>
<proteinExistence type="predicted"/>
<dbReference type="STRING" id="246196.MSMEG_3466"/>
<dbReference type="KEGG" id="msm:MSMEG_3466"/>
<dbReference type="OrthoDB" id="9805228at2"/>
<dbReference type="EMBL" id="CP000480">
    <property type="protein sequence ID" value="ABK69608.1"/>
    <property type="molecule type" value="Genomic_DNA"/>
</dbReference>
<protein>
    <submittedName>
        <fullName evidence="1">Uncharacterized protein</fullName>
    </submittedName>
</protein>
<dbReference type="Proteomes" id="UP000000757">
    <property type="component" value="Chromosome"/>
</dbReference>